<proteinExistence type="predicted"/>
<gene>
    <name evidence="2" type="ORF">RM539_09500</name>
</gene>
<dbReference type="Gene3D" id="3.40.50.1110">
    <property type="entry name" value="SGNH hydrolase"/>
    <property type="match status" value="1"/>
</dbReference>
<dbReference type="RefSeq" id="WP_311503152.1">
    <property type="nucleotide sequence ID" value="NZ_JAVRHK010000005.1"/>
</dbReference>
<organism evidence="2 3">
    <name type="scientific">Autumnicola musiva</name>
    <dbReference type="NCBI Taxonomy" id="3075589"/>
    <lineage>
        <taxon>Bacteria</taxon>
        <taxon>Pseudomonadati</taxon>
        <taxon>Bacteroidota</taxon>
        <taxon>Flavobacteriia</taxon>
        <taxon>Flavobacteriales</taxon>
        <taxon>Flavobacteriaceae</taxon>
        <taxon>Autumnicola</taxon>
    </lineage>
</organism>
<keyword evidence="1" id="KW-0472">Membrane</keyword>
<keyword evidence="1" id="KW-0812">Transmembrane</keyword>
<name>A0ABU3D5J9_9FLAO</name>
<keyword evidence="3" id="KW-1185">Reference proteome</keyword>
<evidence type="ECO:0000313" key="3">
    <source>
        <dbReference type="Proteomes" id="UP001262582"/>
    </source>
</evidence>
<evidence type="ECO:0008006" key="4">
    <source>
        <dbReference type="Google" id="ProtNLM"/>
    </source>
</evidence>
<dbReference type="Proteomes" id="UP001262582">
    <property type="component" value="Unassembled WGS sequence"/>
</dbReference>
<reference evidence="2 3" key="1">
    <citation type="submission" date="2023-09" db="EMBL/GenBank/DDBJ databases">
        <authorList>
            <person name="Rey-Velasco X."/>
        </authorList>
    </citation>
    <scope>NUCLEOTIDE SEQUENCE [LARGE SCALE GENOMIC DNA]</scope>
    <source>
        <strain evidence="2 3">F117</strain>
    </source>
</reference>
<evidence type="ECO:0000256" key="1">
    <source>
        <dbReference type="SAM" id="Phobius"/>
    </source>
</evidence>
<dbReference type="EMBL" id="JAVRHK010000005">
    <property type="protein sequence ID" value="MDT0676812.1"/>
    <property type="molecule type" value="Genomic_DNA"/>
</dbReference>
<sequence>MKRFGLYISSILLIILVIFYLLDFTYTSTYTHGMPRNKITHLLSIEEQPIDYIFIGSSRVENTIDAEVIEEITGKKALNLGIQEVRLNDSFMLLQLLEKQSIKAEMVFIQVDYIYNKDKSSGYLKGSLMPFIKDDHIASMLKTRDSSYYYLKNIPFYRYLKYDYKSGFREVFNILIENEPYINLKNGYYPLYGQSDAGFNRTLPDTISKHNKYIEAINNFAEERNIKIVYFVSPFCSNTQNLEYVQKLKGRIPELLDYSSLFLDQDNLFYDCDHLNDQGAKEFSEVFAEKINSISTDVAPKAKLISNVQ</sequence>
<feature type="transmembrane region" description="Helical" evidence="1">
    <location>
        <begin position="6"/>
        <end position="26"/>
    </location>
</feature>
<dbReference type="SUPFAM" id="SSF52266">
    <property type="entry name" value="SGNH hydrolase"/>
    <property type="match status" value="1"/>
</dbReference>
<comment type="caution">
    <text evidence="2">The sequence shown here is derived from an EMBL/GenBank/DDBJ whole genome shotgun (WGS) entry which is preliminary data.</text>
</comment>
<evidence type="ECO:0000313" key="2">
    <source>
        <dbReference type="EMBL" id="MDT0676812.1"/>
    </source>
</evidence>
<protein>
    <recommendedName>
        <fullName evidence="4">SGNH/GDSL hydrolase family protein</fullName>
    </recommendedName>
</protein>
<keyword evidence="1" id="KW-1133">Transmembrane helix</keyword>
<dbReference type="InterPro" id="IPR036514">
    <property type="entry name" value="SGNH_hydro_sf"/>
</dbReference>
<accession>A0ABU3D5J9</accession>